<proteinExistence type="predicted"/>
<reference evidence="2 3" key="1">
    <citation type="journal article" date="2009" name="PLoS Pathog.">
        <title>Isolation and characterization of adenoviruses persistently shed from the gastrointestinal tract of non-human primates.</title>
        <authorList>
            <person name="Roy S."/>
            <person name="Vandenberghe L.H."/>
            <person name="Kryazhimskiy S."/>
            <person name="Grant R."/>
            <person name="Calcedo R."/>
            <person name="Yuan X."/>
            <person name="Keough M."/>
            <person name="Sandhu A."/>
            <person name="Wang Q."/>
            <person name="Medina-Jaszek C.A."/>
            <person name="Plotkin J.B."/>
            <person name="Wilson J.M."/>
        </authorList>
    </citation>
    <scope>NUCLEOTIDE SEQUENCE [LARGE SCALE GENOMIC DNA]</scope>
    <source>
        <strain evidence="2">SV-39</strain>
    </source>
</reference>
<evidence type="ECO:0000313" key="3">
    <source>
        <dbReference type="Proteomes" id="UP000115749"/>
    </source>
</evidence>
<accession>A0A9W3INP2</accession>
<evidence type="ECO:0000313" key="2">
    <source>
        <dbReference type="EMBL" id="AFG19608.1"/>
    </source>
</evidence>
<dbReference type="EMBL" id="JQ776547">
    <property type="protein sequence ID" value="AFG19608.1"/>
    <property type="molecule type" value="Genomic_DNA"/>
</dbReference>
<protein>
    <submittedName>
        <fullName evidence="2">E4-6/7</fullName>
    </submittedName>
</protein>
<sequence length="152" mass="17269">MAQKVRRYRCRLNPYKEYPLPPYENAPETFPCPQLPDCDMNTMHDMTTVDMVELMKEMEMENPPEAVSPAVNEQKSDPEPEALDSCLSLSDVSDGFISVTDFRLACEEPVWILTPKSFTAPTDMQLFTAEKVDRVVYKIKWKGGGGLTVRVT</sequence>
<organism evidence="2 3">
    <name type="scientific">Simian adenovirus 6</name>
    <dbReference type="NCBI Taxonomy" id="413259"/>
    <lineage>
        <taxon>Viruses</taxon>
        <taxon>Varidnaviria</taxon>
        <taxon>Bamfordvirae</taxon>
        <taxon>Preplasmiviricota</taxon>
        <taxon>Polisuviricotina</taxon>
        <taxon>Pharingeaviricetes</taxon>
        <taxon>Rowavirales</taxon>
        <taxon>Adenoviridae</taxon>
        <taxon>Mastadenovirus</taxon>
        <taxon>Mastadenovirus simiae</taxon>
        <taxon>Simian mastadenovirus A</taxon>
    </lineage>
</organism>
<name>A0A9W3INP2_9ADEN</name>
<evidence type="ECO:0000256" key="1">
    <source>
        <dbReference type="SAM" id="MobiDB-lite"/>
    </source>
</evidence>
<feature type="region of interest" description="Disordered" evidence="1">
    <location>
        <begin position="60"/>
        <end position="84"/>
    </location>
</feature>
<dbReference type="Proteomes" id="UP000115749">
    <property type="component" value="Segment"/>
</dbReference>